<feature type="compositionally biased region" description="Basic and acidic residues" evidence="1">
    <location>
        <begin position="301"/>
        <end position="321"/>
    </location>
</feature>
<evidence type="ECO:0000313" key="4">
    <source>
        <dbReference type="EMBL" id="KAG7615247.1"/>
    </source>
</evidence>
<dbReference type="InterPro" id="IPR004332">
    <property type="entry name" value="Transposase_MuDR"/>
</dbReference>
<dbReference type="Pfam" id="PF00188">
    <property type="entry name" value="CAP"/>
    <property type="match status" value="1"/>
</dbReference>
<feature type="signal peptide" evidence="2">
    <location>
        <begin position="1"/>
        <end position="27"/>
    </location>
</feature>
<dbReference type="EMBL" id="JAEFBK010000004">
    <property type="protein sequence ID" value="KAG7615247.1"/>
    <property type="molecule type" value="Genomic_DNA"/>
</dbReference>
<dbReference type="AlphaFoldDB" id="A0A8T2DUE1"/>
<feature type="domain" description="SCP" evidence="3">
    <location>
        <begin position="29"/>
        <end position="157"/>
    </location>
</feature>
<dbReference type="Pfam" id="PF03108">
    <property type="entry name" value="DBD_Tnp_Mut"/>
    <property type="match status" value="1"/>
</dbReference>
<gene>
    <name evidence="4" type="ORF">ISN45_At04g007730</name>
</gene>
<dbReference type="Proteomes" id="UP000694240">
    <property type="component" value="Chromosome 4"/>
</dbReference>
<dbReference type="SMART" id="SM00198">
    <property type="entry name" value="SCP"/>
    <property type="match status" value="1"/>
</dbReference>
<proteinExistence type="predicted"/>
<dbReference type="CDD" id="cd05381">
    <property type="entry name" value="CAP_PR-1"/>
    <property type="match status" value="1"/>
</dbReference>
<keyword evidence="5" id="KW-1185">Reference proteome</keyword>
<reference evidence="4 5" key="1">
    <citation type="submission" date="2020-12" db="EMBL/GenBank/DDBJ databases">
        <title>Concerted genomic and epigenomic changes stabilize Arabidopsis allopolyploids.</title>
        <authorList>
            <person name="Chen Z."/>
        </authorList>
    </citation>
    <scope>NUCLEOTIDE SEQUENCE [LARGE SCALE GENOMIC DNA]</scope>
    <source>
        <strain evidence="4">Allo738</strain>
        <tissue evidence="4">Leaf</tissue>
    </source>
</reference>
<dbReference type="InterPro" id="IPR018290">
    <property type="entry name" value="MULE_transposase_N"/>
</dbReference>
<protein>
    <submittedName>
        <fullName evidence="4">Transposase MuDR plant</fullName>
    </submittedName>
</protein>
<sequence length="547" mass="62605">MKMFNSYPNLLVLAIALALSFSVPLKAQDQPQDFLNAHNRARVSVGVSPLMWSQTLAAYAQAYAEKRRDCGLFHSGGPYGETIKVHIIDFSAEEFVSFFLNQKSDYDYTTNTCRAGKSCDGYKQVLFRKSVFLGCAKVKCNNGGFFAICSYDPSVILSLMYNVMMKTLGEKITLSMLEDRIMTKLGLDANKVKLHMRYNPRLFGVEEEMNVCDDEDVFIYATSAKNNRRSVLVVEEISKPPEQEQLPEQLSRVGKSSVGKNYTELNSEEDEMRVDDGALIVLLEEEQGTQHQLEAIVEDHGTQEDETRYDESMDNSDRGEQYVESPPAIEPGMFKKEWKDGIGLTLRQEFPNKAALHEVVDRAAFANSFGYVIKKSDKERYVLKCAKESCSWRLRASNISNTDIFSIRRIGLHDGQKCKPHKGHMERVYRSSSRELSRVYVVADFNRAYDGFKLRYPKATKYLEDTTVKEKWARCCFPGERYNLDTSNRVESLNNVFRNARKYSLIPMLDAIIKKVSVWFNGHRKEVASGANTHNWKHIAFGLMHWY</sequence>
<evidence type="ECO:0000313" key="5">
    <source>
        <dbReference type="Proteomes" id="UP000694240"/>
    </source>
</evidence>
<dbReference type="InterPro" id="IPR001283">
    <property type="entry name" value="CRISP-related"/>
</dbReference>
<dbReference type="FunFam" id="3.40.33.10:FF:000023">
    <property type="entry name" value="Pathogenesis-related protein-1-like"/>
    <property type="match status" value="1"/>
</dbReference>
<dbReference type="Pfam" id="PF10532">
    <property type="entry name" value="Plant_all_beta"/>
    <property type="match status" value="1"/>
</dbReference>
<name>A0A8T2DUE1_9BRAS</name>
<comment type="caution">
    <text evidence="4">The sequence shown here is derived from an EMBL/GenBank/DDBJ whole genome shotgun (WGS) entry which is preliminary data.</text>
</comment>
<evidence type="ECO:0000256" key="1">
    <source>
        <dbReference type="SAM" id="MobiDB-lite"/>
    </source>
</evidence>
<feature type="chain" id="PRO_5035753731" evidence="2">
    <location>
        <begin position="28"/>
        <end position="547"/>
    </location>
</feature>
<dbReference type="PANTHER" id="PTHR10334">
    <property type="entry name" value="CYSTEINE-RICH SECRETORY PROTEIN-RELATED"/>
    <property type="match status" value="1"/>
</dbReference>
<accession>A0A8T2DUE1</accession>
<keyword evidence="2" id="KW-0732">Signal</keyword>
<organism evidence="4 5">
    <name type="scientific">Arabidopsis thaliana x Arabidopsis arenosa</name>
    <dbReference type="NCBI Taxonomy" id="1240361"/>
    <lineage>
        <taxon>Eukaryota</taxon>
        <taxon>Viridiplantae</taxon>
        <taxon>Streptophyta</taxon>
        <taxon>Embryophyta</taxon>
        <taxon>Tracheophyta</taxon>
        <taxon>Spermatophyta</taxon>
        <taxon>Magnoliopsida</taxon>
        <taxon>eudicotyledons</taxon>
        <taxon>Gunneridae</taxon>
        <taxon>Pentapetalae</taxon>
        <taxon>rosids</taxon>
        <taxon>malvids</taxon>
        <taxon>Brassicales</taxon>
        <taxon>Brassicaceae</taxon>
        <taxon>Camelineae</taxon>
        <taxon>Arabidopsis</taxon>
    </lineage>
</organism>
<feature type="region of interest" description="Disordered" evidence="1">
    <location>
        <begin position="301"/>
        <end position="327"/>
    </location>
</feature>
<evidence type="ECO:0000259" key="3">
    <source>
        <dbReference type="SMART" id="SM00198"/>
    </source>
</evidence>
<evidence type="ECO:0000256" key="2">
    <source>
        <dbReference type="SAM" id="SignalP"/>
    </source>
</evidence>
<dbReference type="InterPro" id="IPR014044">
    <property type="entry name" value="CAP_dom"/>
</dbReference>